<feature type="transmembrane region" description="Helical" evidence="7">
    <location>
        <begin position="99"/>
        <end position="124"/>
    </location>
</feature>
<dbReference type="InterPro" id="IPR011701">
    <property type="entry name" value="MFS"/>
</dbReference>
<feature type="transmembrane region" description="Helical" evidence="7">
    <location>
        <begin position="231"/>
        <end position="256"/>
    </location>
</feature>
<keyword evidence="6 7" id="KW-0472">Membrane</keyword>
<evidence type="ECO:0000313" key="9">
    <source>
        <dbReference type="EMBL" id="MBP2033332.1"/>
    </source>
</evidence>
<dbReference type="PANTHER" id="PTHR43124:SF3">
    <property type="entry name" value="CHLORAMPHENICOL EFFLUX PUMP RV0191"/>
    <property type="match status" value="1"/>
</dbReference>
<evidence type="ECO:0000256" key="3">
    <source>
        <dbReference type="ARBA" id="ARBA00022475"/>
    </source>
</evidence>
<evidence type="ECO:0000256" key="4">
    <source>
        <dbReference type="ARBA" id="ARBA00022692"/>
    </source>
</evidence>
<dbReference type="InterPro" id="IPR020846">
    <property type="entry name" value="MFS_dom"/>
</dbReference>
<dbReference type="PANTHER" id="PTHR43124">
    <property type="entry name" value="PURINE EFFLUX PUMP PBUE"/>
    <property type="match status" value="1"/>
</dbReference>
<keyword evidence="10" id="KW-1185">Reference proteome</keyword>
<dbReference type="Pfam" id="PF07690">
    <property type="entry name" value="MFS_1"/>
    <property type="match status" value="1"/>
</dbReference>
<evidence type="ECO:0000313" key="10">
    <source>
        <dbReference type="Proteomes" id="UP001519307"/>
    </source>
</evidence>
<sequence>MKKTKFSGYKVAFGALIVLFVHNGIMGTLGLFLPEISTGLKVPISQVSLGLTISSAVAFIISLFVGKLLIKFSPKYILLLGSITTCLQCFVYGSASSLWILYLGSVIEGFTTGIATTTCIAALIKQWFVEKRSSMIGYVFGGAMLGSALFMTLTGILIQGIGYRHTYYVLGAIAIIIAIPANIIFIKKGPEKLGQKPLGWEKEEEIEAALNAETQNAKGVTLTQATKSPSFWLILLVGTIFAGLSIGFATFVPSFWQEEGMDPVKSAYLITIYSLVATIATIASGKIADKFGNKVFVTYLHLAFIAAMGCAVLSRGNLSPIFVGGSILFAAIAFPIYTTIIPTITSEIFGSLDYEKITGIFMAGLYIGLCLVSPICGYIHDITGSFSSSFIFLGVAALISLICILIALKLSPMKKVSNN</sequence>
<feature type="transmembrane region" description="Helical" evidence="7">
    <location>
        <begin position="268"/>
        <end position="288"/>
    </location>
</feature>
<evidence type="ECO:0000256" key="7">
    <source>
        <dbReference type="SAM" id="Phobius"/>
    </source>
</evidence>
<gene>
    <name evidence="9" type="ORF">J2Z42_002035</name>
</gene>
<evidence type="ECO:0000256" key="6">
    <source>
        <dbReference type="ARBA" id="ARBA00023136"/>
    </source>
</evidence>
<keyword evidence="4 7" id="KW-0812">Transmembrane</keyword>
<feature type="transmembrane region" description="Helical" evidence="7">
    <location>
        <begin position="167"/>
        <end position="186"/>
    </location>
</feature>
<evidence type="ECO:0000256" key="2">
    <source>
        <dbReference type="ARBA" id="ARBA00022448"/>
    </source>
</evidence>
<protein>
    <submittedName>
        <fullName evidence="9">MFS family permease</fullName>
    </submittedName>
</protein>
<comment type="subcellular location">
    <subcellularLocation>
        <location evidence="1">Cell membrane</location>
        <topology evidence="1">Multi-pass membrane protein</topology>
    </subcellularLocation>
</comment>
<dbReference type="Proteomes" id="UP001519307">
    <property type="component" value="Unassembled WGS sequence"/>
</dbReference>
<feature type="domain" description="Major facilitator superfamily (MFS) profile" evidence="8">
    <location>
        <begin position="11"/>
        <end position="412"/>
    </location>
</feature>
<feature type="transmembrane region" description="Helical" evidence="7">
    <location>
        <begin position="76"/>
        <end position="93"/>
    </location>
</feature>
<dbReference type="RefSeq" id="WP_209702477.1">
    <property type="nucleotide sequence ID" value="NZ_JAGGLM010000013.1"/>
</dbReference>
<dbReference type="InterPro" id="IPR050189">
    <property type="entry name" value="MFS_Efflux_Transporters"/>
</dbReference>
<organism evidence="9 10">
    <name type="scientific">Clostridium algifaecis</name>
    <dbReference type="NCBI Taxonomy" id="1472040"/>
    <lineage>
        <taxon>Bacteria</taxon>
        <taxon>Bacillati</taxon>
        <taxon>Bacillota</taxon>
        <taxon>Clostridia</taxon>
        <taxon>Eubacteriales</taxon>
        <taxon>Clostridiaceae</taxon>
        <taxon>Clostridium</taxon>
    </lineage>
</organism>
<dbReference type="Gene3D" id="1.20.1250.20">
    <property type="entry name" value="MFS general substrate transporter like domains"/>
    <property type="match status" value="2"/>
</dbReference>
<feature type="transmembrane region" description="Helical" evidence="7">
    <location>
        <begin position="136"/>
        <end position="161"/>
    </location>
</feature>
<feature type="transmembrane region" description="Helical" evidence="7">
    <location>
        <begin position="44"/>
        <end position="64"/>
    </location>
</feature>
<dbReference type="EMBL" id="JAGGLM010000013">
    <property type="protein sequence ID" value="MBP2033332.1"/>
    <property type="molecule type" value="Genomic_DNA"/>
</dbReference>
<evidence type="ECO:0000256" key="1">
    <source>
        <dbReference type="ARBA" id="ARBA00004651"/>
    </source>
</evidence>
<feature type="transmembrane region" description="Helical" evidence="7">
    <location>
        <begin position="357"/>
        <end position="380"/>
    </location>
</feature>
<comment type="caution">
    <text evidence="9">The sequence shown here is derived from an EMBL/GenBank/DDBJ whole genome shotgun (WGS) entry which is preliminary data.</text>
</comment>
<dbReference type="InterPro" id="IPR036259">
    <property type="entry name" value="MFS_trans_sf"/>
</dbReference>
<dbReference type="SUPFAM" id="SSF103473">
    <property type="entry name" value="MFS general substrate transporter"/>
    <property type="match status" value="1"/>
</dbReference>
<evidence type="ECO:0000256" key="5">
    <source>
        <dbReference type="ARBA" id="ARBA00022989"/>
    </source>
</evidence>
<feature type="transmembrane region" description="Helical" evidence="7">
    <location>
        <begin position="12"/>
        <end position="32"/>
    </location>
</feature>
<keyword evidence="3" id="KW-1003">Cell membrane</keyword>
<feature type="transmembrane region" description="Helical" evidence="7">
    <location>
        <begin position="386"/>
        <end position="408"/>
    </location>
</feature>
<keyword evidence="2" id="KW-0813">Transport</keyword>
<accession>A0ABS4KTE8</accession>
<reference evidence="9 10" key="1">
    <citation type="submission" date="2021-03" db="EMBL/GenBank/DDBJ databases">
        <title>Genomic Encyclopedia of Type Strains, Phase IV (KMG-IV): sequencing the most valuable type-strain genomes for metagenomic binning, comparative biology and taxonomic classification.</title>
        <authorList>
            <person name="Goeker M."/>
        </authorList>
    </citation>
    <scope>NUCLEOTIDE SEQUENCE [LARGE SCALE GENOMIC DNA]</scope>
    <source>
        <strain evidence="9 10">DSM 28783</strain>
    </source>
</reference>
<name>A0ABS4KTE8_9CLOT</name>
<feature type="transmembrane region" description="Helical" evidence="7">
    <location>
        <begin position="295"/>
        <end position="315"/>
    </location>
</feature>
<dbReference type="PROSITE" id="PS50850">
    <property type="entry name" value="MFS"/>
    <property type="match status" value="1"/>
</dbReference>
<keyword evidence="5 7" id="KW-1133">Transmembrane helix</keyword>
<evidence type="ECO:0000259" key="8">
    <source>
        <dbReference type="PROSITE" id="PS50850"/>
    </source>
</evidence>
<proteinExistence type="predicted"/>
<feature type="transmembrane region" description="Helical" evidence="7">
    <location>
        <begin position="321"/>
        <end position="345"/>
    </location>
</feature>